<dbReference type="Pfam" id="PF03631">
    <property type="entry name" value="Virul_fac_BrkB"/>
    <property type="match status" value="1"/>
</dbReference>
<reference evidence="7 8" key="2">
    <citation type="submission" date="2020-03" db="EMBL/GenBank/DDBJ databases">
        <title>Devosia chinhatensis sp. nov., isolated from a hexachlorocyclohexane (HCH) dump site in India.</title>
        <authorList>
            <person name="Kumar M."/>
            <person name="Lal R."/>
        </authorList>
    </citation>
    <scope>NUCLEOTIDE SEQUENCE [LARGE SCALE GENOMIC DNA]</scope>
    <source>
        <strain evidence="7 8">H239</strain>
    </source>
</reference>
<feature type="transmembrane region" description="Helical" evidence="6">
    <location>
        <begin position="45"/>
        <end position="74"/>
    </location>
</feature>
<reference evidence="7 8" key="1">
    <citation type="submission" date="2020-02" db="EMBL/GenBank/DDBJ databases">
        <authorList>
            <person name="Khan S.A."/>
            <person name="Jeon C.O."/>
            <person name="Chun B.H."/>
        </authorList>
    </citation>
    <scope>NUCLEOTIDE SEQUENCE [LARGE SCALE GENOMIC DNA]</scope>
    <source>
        <strain evidence="7 8">H239</strain>
    </source>
</reference>
<keyword evidence="5 6" id="KW-0472">Membrane</keyword>
<evidence type="ECO:0000313" key="8">
    <source>
        <dbReference type="Proteomes" id="UP000474802"/>
    </source>
</evidence>
<evidence type="ECO:0000256" key="1">
    <source>
        <dbReference type="ARBA" id="ARBA00004651"/>
    </source>
</evidence>
<evidence type="ECO:0000256" key="5">
    <source>
        <dbReference type="ARBA" id="ARBA00023136"/>
    </source>
</evidence>
<evidence type="ECO:0000256" key="6">
    <source>
        <dbReference type="SAM" id="Phobius"/>
    </source>
</evidence>
<evidence type="ECO:0000256" key="4">
    <source>
        <dbReference type="ARBA" id="ARBA00022989"/>
    </source>
</evidence>
<comment type="subcellular location">
    <subcellularLocation>
        <location evidence="1">Cell membrane</location>
        <topology evidence="1">Multi-pass membrane protein</topology>
    </subcellularLocation>
</comment>
<evidence type="ECO:0000256" key="2">
    <source>
        <dbReference type="ARBA" id="ARBA00022475"/>
    </source>
</evidence>
<keyword evidence="3 6" id="KW-0812">Transmembrane</keyword>
<keyword evidence="8" id="KW-1185">Reference proteome</keyword>
<dbReference type="PANTHER" id="PTHR30213:SF0">
    <property type="entry name" value="UPF0761 MEMBRANE PROTEIN YIHY"/>
    <property type="match status" value="1"/>
</dbReference>
<feature type="transmembrane region" description="Helical" evidence="6">
    <location>
        <begin position="114"/>
        <end position="137"/>
    </location>
</feature>
<gene>
    <name evidence="7" type="ORF">G5575_11440</name>
</gene>
<keyword evidence="2" id="KW-1003">Cell membrane</keyword>
<name>A0A6M1SUY0_9HYPH</name>
<evidence type="ECO:0000313" key="7">
    <source>
        <dbReference type="EMBL" id="NGP18193.1"/>
    </source>
</evidence>
<dbReference type="GO" id="GO:0005886">
    <property type="term" value="C:plasma membrane"/>
    <property type="evidence" value="ECO:0007669"/>
    <property type="project" value="UniProtKB-SubCell"/>
</dbReference>
<proteinExistence type="predicted"/>
<dbReference type="EMBL" id="JAALFG010000002">
    <property type="protein sequence ID" value="NGP18193.1"/>
    <property type="molecule type" value="Genomic_DNA"/>
</dbReference>
<evidence type="ECO:0000256" key="3">
    <source>
        <dbReference type="ARBA" id="ARBA00022692"/>
    </source>
</evidence>
<dbReference type="InterPro" id="IPR017039">
    <property type="entry name" value="Virul_fac_BrkB"/>
</dbReference>
<comment type="caution">
    <text evidence="7">The sequence shown here is derived from an EMBL/GenBank/DDBJ whole genome shotgun (WGS) entry which is preliminary data.</text>
</comment>
<dbReference type="Proteomes" id="UP000474802">
    <property type="component" value="Unassembled WGS sequence"/>
</dbReference>
<organism evidence="7 8">
    <name type="scientific">Devosia aurantiaca</name>
    <dbReference type="NCBI Taxonomy" id="2714858"/>
    <lineage>
        <taxon>Bacteria</taxon>
        <taxon>Pseudomonadati</taxon>
        <taxon>Pseudomonadota</taxon>
        <taxon>Alphaproteobacteria</taxon>
        <taxon>Hyphomicrobiales</taxon>
        <taxon>Devosiaceae</taxon>
        <taxon>Devosia</taxon>
    </lineage>
</organism>
<dbReference type="PANTHER" id="PTHR30213">
    <property type="entry name" value="INNER MEMBRANE PROTEIN YHJD"/>
    <property type="match status" value="1"/>
</dbReference>
<dbReference type="AlphaFoldDB" id="A0A6M1SUY0"/>
<protein>
    <submittedName>
        <fullName evidence="7">YihY/virulence factor BrkB family protein</fullName>
    </submittedName>
</protein>
<sequence>MTSSDESFANERGKGRSANAPVHIPLRGWRDIIWRLYSNFNDSRILLTAAGVTFYLLLSLVPTLTAFVSLYGLFNDRASVLNQVQLLVGIVPPGALEVLQDQLTRLVGEKNTTLGWTFLVALAIALWSASAGVKALFEAMNIAYHEREERSFITQPDRPCLHARRCCRCRTCPDRGCVHARLRGHPARRKRGMGCPHRQLCRHAGRYFSSDCRALPLGPES</sequence>
<keyword evidence="4 6" id="KW-1133">Transmembrane helix</keyword>
<accession>A0A6M1SUY0</accession>